<evidence type="ECO:0000313" key="8">
    <source>
        <dbReference type="Proteomes" id="UP000057609"/>
    </source>
</evidence>
<dbReference type="GO" id="GO:0016151">
    <property type="term" value="F:nickel cation binding"/>
    <property type="evidence" value="ECO:0007669"/>
    <property type="project" value="InterPro"/>
</dbReference>
<evidence type="ECO:0000256" key="2">
    <source>
        <dbReference type="ARBA" id="ARBA00009292"/>
    </source>
</evidence>
<feature type="binding site" evidence="6">
    <location>
        <position position="401"/>
    </location>
    <ligand>
        <name>Mg(2+)</name>
        <dbReference type="ChEBI" id="CHEBI:18420"/>
    </ligand>
</feature>
<dbReference type="PANTHER" id="PTHR43600">
    <property type="entry name" value="COENZYME F420 HYDROGENASE, SUBUNIT ALPHA"/>
    <property type="match status" value="1"/>
</dbReference>
<dbReference type="RefSeq" id="WP_039743671.1">
    <property type="nucleotide sequence ID" value="NZ_CP009788.1"/>
</dbReference>
<evidence type="ECO:0000256" key="3">
    <source>
        <dbReference type="ARBA" id="ARBA00022596"/>
    </source>
</evidence>
<feature type="binding site" evidence="6">
    <location>
        <position position="62"/>
    </location>
    <ligand>
        <name>Mg(2+)</name>
        <dbReference type="ChEBI" id="CHEBI:18420"/>
    </ligand>
</feature>
<protein>
    <submittedName>
        <fullName evidence="7">NADP oxidoreductase</fullName>
    </submittedName>
</protein>
<dbReference type="SUPFAM" id="SSF56762">
    <property type="entry name" value="HydB/Nqo4-like"/>
    <property type="match status" value="1"/>
</dbReference>
<dbReference type="KEGG" id="gpi:GPICK_12405"/>
<feature type="binding site" evidence="6">
    <location>
        <position position="65"/>
    </location>
    <ligand>
        <name>Fe cation</name>
        <dbReference type="ChEBI" id="CHEBI:24875"/>
    </ligand>
</feature>
<dbReference type="PANTHER" id="PTHR43600:SF2">
    <property type="entry name" value="F420-NON-REDUCING HYDROGENASE VHU SUBUNIT A"/>
    <property type="match status" value="1"/>
</dbReference>
<evidence type="ECO:0000313" key="7">
    <source>
        <dbReference type="EMBL" id="AJE04052.1"/>
    </source>
</evidence>
<comment type="cofactor">
    <cofactor evidence="6">
        <name>Fe cation</name>
        <dbReference type="ChEBI" id="CHEBI:24875"/>
    </cofactor>
</comment>
<accession>A0A0B5BBZ6</accession>
<proteinExistence type="inferred from homology"/>
<comment type="cofactor">
    <cofactor evidence="1 6">
        <name>Ni(2+)</name>
        <dbReference type="ChEBI" id="CHEBI:49786"/>
    </cofactor>
</comment>
<dbReference type="PROSITE" id="PS00508">
    <property type="entry name" value="NI_HGENASE_L_2"/>
    <property type="match status" value="1"/>
</dbReference>
<dbReference type="Proteomes" id="UP000057609">
    <property type="component" value="Chromosome"/>
</dbReference>
<feature type="binding site" evidence="6">
    <location>
        <position position="450"/>
    </location>
    <ligand>
        <name>Fe cation</name>
        <dbReference type="ChEBI" id="CHEBI:24875"/>
    </ligand>
</feature>
<evidence type="ECO:0000256" key="4">
    <source>
        <dbReference type="ARBA" id="ARBA00022723"/>
    </source>
</evidence>
<feature type="binding site" evidence="6">
    <location>
        <position position="453"/>
    </location>
    <ligand>
        <name>Mg(2+)</name>
        <dbReference type="ChEBI" id="CHEBI:18420"/>
    </ligand>
</feature>
<organism evidence="7 8">
    <name type="scientific">Geobacter pickeringii</name>
    <dbReference type="NCBI Taxonomy" id="345632"/>
    <lineage>
        <taxon>Bacteria</taxon>
        <taxon>Pseudomonadati</taxon>
        <taxon>Thermodesulfobacteriota</taxon>
        <taxon>Desulfuromonadia</taxon>
        <taxon>Geobacterales</taxon>
        <taxon>Geobacteraceae</taxon>
        <taxon>Geobacter</taxon>
    </lineage>
</organism>
<dbReference type="HOGENOM" id="CLU_044556_0_0_7"/>
<feature type="binding site" evidence="6">
    <location>
        <position position="65"/>
    </location>
    <ligand>
        <name>Ni(2+)</name>
        <dbReference type="ChEBI" id="CHEBI:49786"/>
    </ligand>
</feature>
<dbReference type="InterPro" id="IPR001501">
    <property type="entry name" value="Ni-dep_hyd_lsu"/>
</dbReference>
<dbReference type="STRING" id="345632.GPICK_12405"/>
<feature type="binding site" evidence="6">
    <location>
        <position position="447"/>
    </location>
    <ligand>
        <name>Ni(2+)</name>
        <dbReference type="ChEBI" id="CHEBI:49786"/>
    </ligand>
</feature>
<dbReference type="Pfam" id="PF00374">
    <property type="entry name" value="NiFeSe_Hases"/>
    <property type="match status" value="1"/>
</dbReference>
<keyword evidence="5" id="KW-0560">Oxidoreductase</keyword>
<dbReference type="AlphaFoldDB" id="A0A0B5BBZ6"/>
<name>A0A0B5BBZ6_9BACT</name>
<evidence type="ECO:0000256" key="5">
    <source>
        <dbReference type="ARBA" id="ARBA00023002"/>
    </source>
</evidence>
<evidence type="ECO:0000256" key="6">
    <source>
        <dbReference type="PIRSR" id="PIRSR601501-1"/>
    </source>
</evidence>
<dbReference type="InterPro" id="IPR029014">
    <property type="entry name" value="NiFe-Hase_large"/>
</dbReference>
<dbReference type="GO" id="GO:0008901">
    <property type="term" value="F:ferredoxin hydrogenase activity"/>
    <property type="evidence" value="ECO:0007669"/>
    <property type="project" value="InterPro"/>
</dbReference>
<dbReference type="InterPro" id="IPR018194">
    <property type="entry name" value="Ni-dep_hyd_lsu_Ni_BS"/>
</dbReference>
<reference evidence="7 8" key="1">
    <citation type="journal article" date="2015" name="Genome Announc.">
        <title>Complete Genome of Geobacter pickeringii G13T, a Metal-Reducing Isolate from Sedimentary Kaolin Deposits.</title>
        <authorList>
            <person name="Badalamenti J.P."/>
            <person name="Bond D.R."/>
        </authorList>
    </citation>
    <scope>NUCLEOTIDE SEQUENCE [LARGE SCALE GENOMIC DNA]</scope>
    <source>
        <strain evidence="7 8">G13</strain>
    </source>
</reference>
<feature type="binding site" evidence="6">
    <location>
        <position position="43"/>
    </location>
    <ligand>
        <name>Mg(2+)</name>
        <dbReference type="ChEBI" id="CHEBI:18420"/>
    </ligand>
</feature>
<dbReference type="Gene3D" id="1.10.645.10">
    <property type="entry name" value="Cytochrome-c3 Hydrogenase, chain B"/>
    <property type="match status" value="1"/>
</dbReference>
<evidence type="ECO:0000256" key="1">
    <source>
        <dbReference type="ARBA" id="ARBA00001967"/>
    </source>
</evidence>
<keyword evidence="4 6" id="KW-0479">Metal-binding</keyword>
<dbReference type="EMBL" id="CP009788">
    <property type="protein sequence ID" value="AJE04052.1"/>
    <property type="molecule type" value="Genomic_DNA"/>
</dbReference>
<keyword evidence="6" id="KW-0408">Iron</keyword>
<keyword evidence="6" id="KW-0460">Magnesium</keyword>
<keyword evidence="3 6" id="KW-0533">Nickel</keyword>
<keyword evidence="8" id="KW-1185">Reference proteome</keyword>
<sequence>MSRTITIDPVTRIEGHATITIRLDDAGEVADARFHVAEFRGFEQFCVGRSIWEMPGITARICGICPVSHSISAARAGDAILGVSPPPAAVLLRRIANLASLIQSHALSFFHLSAADLLMGMAAEPSRRNLMGLLADRPEVARGGIRLRQIGQRIVSLVAGQSVHPSWAVPGGVREPLPPSHREQIAALLPDGLAIVRAALGLLEEIYDRHGSEISAFGDFPSLFAGLVSEVEGELEYYDGVLRFVDAGGTVVEEIPPEQYDLAIAERAEPWSYMLFPYYRSRGGEADGGMFRVGPLARLNICDSAGTPEAERELVRFRDLRGRGRTVTGSFHYHHARLIEILHALERIGEMLDDPELLDLHVRSDAGINQQAGVGFCEAPRGILFHDYEVDADGIVRRLNLLIATGQNNLAMNRTILQIAGTFIKGGKFSEGILNRIEHGIRAYDPCLSCATHAYGRMPLRLFLLGPDGTLLDEAARQ</sequence>
<comment type="similarity">
    <text evidence="2">Belongs to the [NiFe]/[NiFeSe] hydrogenase large subunit family.</text>
</comment>
<dbReference type="OrthoDB" id="9761717at2"/>
<gene>
    <name evidence="7" type="ORF">GPICK_12405</name>
</gene>